<reference evidence="2" key="1">
    <citation type="submission" date="2019-10" db="EMBL/GenBank/DDBJ databases">
        <authorList>
            <person name="Soares A.E.R."/>
            <person name="Aleixo A."/>
            <person name="Schneider P."/>
            <person name="Miyaki C.Y."/>
            <person name="Schneider M.P."/>
            <person name="Mello C."/>
            <person name="Vasconcelos A.T.R."/>
        </authorList>
    </citation>
    <scope>NUCLEOTIDE SEQUENCE</scope>
    <source>
        <tissue evidence="2">Muscle</tissue>
    </source>
</reference>
<accession>A0ABQ9DI93</accession>
<feature type="region of interest" description="Disordered" evidence="1">
    <location>
        <begin position="34"/>
        <end position="53"/>
    </location>
</feature>
<proteinExistence type="predicted"/>
<name>A0ABQ9DI93_9PASS</name>
<dbReference type="EMBL" id="WHWB01033549">
    <property type="protein sequence ID" value="KAJ7419139.1"/>
    <property type="molecule type" value="Genomic_DNA"/>
</dbReference>
<evidence type="ECO:0000256" key="1">
    <source>
        <dbReference type="SAM" id="MobiDB-lite"/>
    </source>
</evidence>
<comment type="caution">
    <text evidence="2">The sequence shown here is derived from an EMBL/GenBank/DDBJ whole genome shotgun (WGS) entry which is preliminary data.</text>
</comment>
<evidence type="ECO:0000313" key="2">
    <source>
        <dbReference type="EMBL" id="KAJ7419139.1"/>
    </source>
</evidence>
<gene>
    <name evidence="2" type="ORF">WISP_55549</name>
</gene>
<protein>
    <submittedName>
        <fullName evidence="2">Uncharacterized protein</fullName>
    </submittedName>
</protein>
<keyword evidence="3" id="KW-1185">Reference proteome</keyword>
<sequence>MWNWGCIQAKMPRETLQHMEMDQKMVAPSPIQPGPGHFQGWGSHNSSGQSHHPHSQNFFLIPFPIQIKAIPPCKSARNPQKCPWTKRDSATIAEDALEKLLQGFSESSQFTLSCFSTNSQMLLRLHMELQLRTSKPGITQGSWRDVKAAALPLPQSQTGLCRDMEKDRRGKEQEMSPLRSSEPHPNLLILLCLLLAKHRVKEQFREPQSGLGWKAPER</sequence>
<dbReference type="Proteomes" id="UP001145742">
    <property type="component" value="Unassembled WGS sequence"/>
</dbReference>
<feature type="compositionally biased region" description="Polar residues" evidence="1">
    <location>
        <begin position="42"/>
        <end position="53"/>
    </location>
</feature>
<evidence type="ECO:0000313" key="3">
    <source>
        <dbReference type="Proteomes" id="UP001145742"/>
    </source>
</evidence>
<organism evidence="2 3">
    <name type="scientific">Willisornis vidua</name>
    <name type="common">Xingu scale-backed antbird</name>
    <dbReference type="NCBI Taxonomy" id="1566151"/>
    <lineage>
        <taxon>Eukaryota</taxon>
        <taxon>Metazoa</taxon>
        <taxon>Chordata</taxon>
        <taxon>Craniata</taxon>
        <taxon>Vertebrata</taxon>
        <taxon>Euteleostomi</taxon>
        <taxon>Archelosauria</taxon>
        <taxon>Archosauria</taxon>
        <taxon>Dinosauria</taxon>
        <taxon>Saurischia</taxon>
        <taxon>Theropoda</taxon>
        <taxon>Coelurosauria</taxon>
        <taxon>Aves</taxon>
        <taxon>Neognathae</taxon>
        <taxon>Neoaves</taxon>
        <taxon>Telluraves</taxon>
        <taxon>Australaves</taxon>
        <taxon>Passeriformes</taxon>
        <taxon>Thamnophilidae</taxon>
        <taxon>Willisornis</taxon>
    </lineage>
</organism>